<keyword evidence="2" id="KW-0479">Metal-binding</keyword>
<keyword evidence="3" id="KW-0378">Hydrolase</keyword>
<protein>
    <submittedName>
        <fullName evidence="8">Ribonuclease, Rne/Rng family</fullName>
    </submittedName>
</protein>
<organism evidence="8 9">
    <name type="scientific">Thermocrinis albus (strain DSM 14484 / JCM 11386 / HI 11/12)</name>
    <dbReference type="NCBI Taxonomy" id="638303"/>
    <lineage>
        <taxon>Bacteria</taxon>
        <taxon>Pseudomonadati</taxon>
        <taxon>Aquificota</taxon>
        <taxon>Aquificia</taxon>
        <taxon>Aquificales</taxon>
        <taxon>Aquificaceae</taxon>
        <taxon>Thermocrinis</taxon>
    </lineage>
</organism>
<dbReference type="InterPro" id="IPR003029">
    <property type="entry name" value="S1_domain"/>
</dbReference>
<evidence type="ECO:0000256" key="4">
    <source>
        <dbReference type="ARBA" id="ARBA00022842"/>
    </source>
</evidence>
<dbReference type="GO" id="GO:0003723">
    <property type="term" value="F:RNA binding"/>
    <property type="evidence" value="ECO:0007669"/>
    <property type="project" value="UniProtKB-KW"/>
</dbReference>
<dbReference type="KEGG" id="tal:Thal_1029"/>
<dbReference type="HOGENOM" id="CLU_003468_5_3_0"/>
<gene>
    <name evidence="8" type="ordered locus">Thal_1029</name>
</gene>
<dbReference type="AlphaFoldDB" id="D3SLN1"/>
<dbReference type="STRING" id="638303.Thal_1029"/>
<proteinExistence type="predicted"/>
<dbReference type="PANTHER" id="PTHR30001:SF0">
    <property type="entry name" value="RIBONUCLEASE G"/>
    <property type="match status" value="1"/>
</dbReference>
<dbReference type="GO" id="GO:0016787">
    <property type="term" value="F:hydrolase activity"/>
    <property type="evidence" value="ECO:0007669"/>
    <property type="project" value="UniProtKB-KW"/>
</dbReference>
<dbReference type="GO" id="GO:0046872">
    <property type="term" value="F:metal ion binding"/>
    <property type="evidence" value="ECO:0007669"/>
    <property type="project" value="UniProtKB-KW"/>
</dbReference>
<dbReference type="Proteomes" id="UP000002043">
    <property type="component" value="Chromosome"/>
</dbReference>
<dbReference type="OrthoDB" id="9804278at2"/>
<evidence type="ECO:0000256" key="3">
    <source>
        <dbReference type="ARBA" id="ARBA00022801"/>
    </source>
</evidence>
<dbReference type="PROSITE" id="PS50126">
    <property type="entry name" value="S1"/>
    <property type="match status" value="1"/>
</dbReference>
<dbReference type="GO" id="GO:0005737">
    <property type="term" value="C:cytoplasm"/>
    <property type="evidence" value="ECO:0007669"/>
    <property type="project" value="TreeGrafter"/>
</dbReference>
<evidence type="ECO:0000256" key="1">
    <source>
        <dbReference type="ARBA" id="ARBA00001946"/>
    </source>
</evidence>
<dbReference type="CDD" id="cd04453">
    <property type="entry name" value="S1_RNase_E"/>
    <property type="match status" value="1"/>
</dbReference>
<dbReference type="GO" id="GO:0004540">
    <property type="term" value="F:RNA nuclease activity"/>
    <property type="evidence" value="ECO:0007669"/>
    <property type="project" value="InterPro"/>
</dbReference>
<keyword evidence="6" id="KW-0175">Coiled coil</keyword>
<dbReference type="SUPFAM" id="SSF50249">
    <property type="entry name" value="Nucleic acid-binding proteins"/>
    <property type="match status" value="1"/>
</dbReference>
<dbReference type="InterPro" id="IPR012340">
    <property type="entry name" value="NA-bd_OB-fold"/>
</dbReference>
<dbReference type="Pfam" id="PF00575">
    <property type="entry name" value="S1"/>
    <property type="match status" value="1"/>
</dbReference>
<keyword evidence="9" id="KW-1185">Reference proteome</keyword>
<dbReference type="RefSeq" id="WP_012992067.1">
    <property type="nucleotide sequence ID" value="NC_013894.1"/>
</dbReference>
<evidence type="ECO:0000313" key="9">
    <source>
        <dbReference type="Proteomes" id="UP000002043"/>
    </source>
</evidence>
<dbReference type="Gene3D" id="2.40.50.140">
    <property type="entry name" value="Nucleic acid-binding proteins"/>
    <property type="match status" value="1"/>
</dbReference>
<dbReference type="EMBL" id="CP001931">
    <property type="protein sequence ID" value="ADC89661.1"/>
    <property type="molecule type" value="Genomic_DNA"/>
</dbReference>
<dbReference type="NCBIfam" id="TIGR00757">
    <property type="entry name" value="RNaseEG"/>
    <property type="match status" value="1"/>
</dbReference>
<dbReference type="GO" id="GO:0006364">
    <property type="term" value="P:rRNA processing"/>
    <property type="evidence" value="ECO:0007669"/>
    <property type="project" value="TreeGrafter"/>
</dbReference>
<dbReference type="Pfam" id="PF10150">
    <property type="entry name" value="RNase_E_G"/>
    <property type="match status" value="1"/>
</dbReference>
<evidence type="ECO:0000256" key="5">
    <source>
        <dbReference type="ARBA" id="ARBA00022884"/>
    </source>
</evidence>
<comment type="cofactor">
    <cofactor evidence="1">
        <name>Mg(2+)</name>
        <dbReference type="ChEBI" id="CHEBI:18420"/>
    </cofactor>
</comment>
<dbReference type="InterPro" id="IPR019307">
    <property type="entry name" value="RNA-bd_AU-1/RNase_E/G"/>
</dbReference>
<dbReference type="PANTHER" id="PTHR30001">
    <property type="entry name" value="RIBONUCLEASE"/>
    <property type="match status" value="1"/>
</dbReference>
<sequence>MAKKLLILSSDRYVFAFLLEGFDVVKMDMEDRKAPRILGSIFKGKVLRVVKGLEGAFVDIGLGKEAYLPLKDLQVKVGDTLLVQAVREEVGQKGVRLTDKIRIPGKYIVYFPSLGEIRCSSKLDKEGRCRWVSVLSPHLEGEGVIVRTGSVYASEEEVLQELAQLRNLYRELQNRVKRLKKPKMVLEEYPCYKRFIRDHWHELEEIYCDDPVLWNDIASFLDSFHPPLLERSVYVRDPTPLINRYHIRELFRRLFSKYVWLKSGGYIVIEETEAMTVIDVNSGEPCGNSQEESALRTNLEAAKEIAKQVILRNLGGIIIVDFIDMKRPENREAVTKALKEAFGEDGCNVQFYGFTRLGLFEMVRRKTKESFPHLLSSSCPVCGGSGRIKAENLFLFELEKDLKSVVASRMRVRVRPERSKEVEKLLERLGVRSAEVEATEDVDYNDYEVEYEK</sequence>
<dbReference type="eggNOG" id="COG1530">
    <property type="taxonomic scope" value="Bacteria"/>
</dbReference>
<evidence type="ECO:0000256" key="2">
    <source>
        <dbReference type="ARBA" id="ARBA00022723"/>
    </source>
</evidence>
<keyword evidence="5" id="KW-0694">RNA-binding</keyword>
<feature type="domain" description="S1 motif" evidence="7">
    <location>
        <begin position="39"/>
        <end position="100"/>
    </location>
</feature>
<accession>D3SLN1</accession>
<evidence type="ECO:0000259" key="7">
    <source>
        <dbReference type="PROSITE" id="PS50126"/>
    </source>
</evidence>
<reference evidence="9" key="1">
    <citation type="journal article" date="2010" name="Stand. Genomic Sci.">
        <title>Complete genome sequence of Thermocrinis albus type strain (HI 11/12T).</title>
        <authorList>
            <person name="Wirth R."/>
            <person name="Sikorski J."/>
            <person name="Brambilla E."/>
            <person name="Misra M."/>
            <person name="Lapidus A."/>
            <person name="Copeland A."/>
            <person name="Nolan M."/>
            <person name="Lucas S."/>
            <person name="Chen F."/>
            <person name="Tice H."/>
            <person name="Cheng J.F."/>
            <person name="Han C."/>
            <person name="Detter J.C."/>
            <person name="Tapia R."/>
            <person name="Bruce D."/>
            <person name="Goodwin L."/>
            <person name="Pitluck S."/>
            <person name="Pati A."/>
            <person name="Anderson I."/>
            <person name="Ivanova N."/>
            <person name="Mavromatis K."/>
            <person name="Mikhailova N."/>
            <person name="Chen A."/>
            <person name="Palaniappan K."/>
            <person name="Bilek Y."/>
            <person name="Hader T."/>
            <person name="Land M."/>
            <person name="Hauser L."/>
            <person name="Chang Y.J."/>
            <person name="Jeffries C.D."/>
            <person name="Tindall B.J."/>
            <person name="Rohde M."/>
            <person name="Goker M."/>
            <person name="Bristow J."/>
            <person name="Eisen J.A."/>
            <person name="Markowitz V."/>
            <person name="Hugenholtz P."/>
            <person name="Kyrpides N.C."/>
            <person name="Klenk H.P."/>
        </authorList>
    </citation>
    <scope>NUCLEOTIDE SEQUENCE [LARGE SCALE GENOMIC DNA]</scope>
    <source>
        <strain evidence="9">DSM 14484 / JCM 11386 / HI 11/12</strain>
    </source>
</reference>
<feature type="coiled-coil region" evidence="6">
    <location>
        <begin position="155"/>
        <end position="182"/>
    </location>
</feature>
<dbReference type="InterPro" id="IPR004659">
    <property type="entry name" value="RNase_E/G"/>
</dbReference>
<evidence type="ECO:0000313" key="8">
    <source>
        <dbReference type="EMBL" id="ADC89661.1"/>
    </source>
</evidence>
<name>D3SLN1_THEAH</name>
<evidence type="ECO:0000256" key="6">
    <source>
        <dbReference type="SAM" id="Coils"/>
    </source>
</evidence>
<dbReference type="SMART" id="SM00316">
    <property type="entry name" value="S1"/>
    <property type="match status" value="1"/>
</dbReference>
<keyword evidence="4" id="KW-0460">Magnesium</keyword>